<comment type="caution">
    <text evidence="1">The sequence shown here is derived from an EMBL/GenBank/DDBJ whole genome shotgun (WGS) entry which is preliminary data.</text>
</comment>
<sequence>MHKIFLTVIFMMIMGSKIFAQQMIPKQIGVEFTYSVFPKSPEKQNYMLSTGLVSYSKNGNYFFGLAEYGRKYYKYTSGDIPIDSFLLSSGYSFYVWGDFMRNVNFNLGIGGLVGYEQINRGDELLYDGSKLNSTGNFIYGTNGKLSIESYLTEHLVFLVNGQLRFLKNSQMVNFHSLLGVGIRYNF</sequence>
<dbReference type="RefSeq" id="WP_047432732.1">
    <property type="nucleotide sequence ID" value="NZ_QWIU01000002.1"/>
</dbReference>
<evidence type="ECO:0000313" key="2">
    <source>
        <dbReference type="Proteomes" id="UP000278775"/>
    </source>
</evidence>
<evidence type="ECO:0000313" key="1">
    <source>
        <dbReference type="EMBL" id="RNA62928.1"/>
    </source>
</evidence>
<protein>
    <submittedName>
        <fullName evidence="1">Conjugal transfer protein TraO</fullName>
    </submittedName>
</protein>
<dbReference type="OrthoDB" id="1078465at2"/>
<proteinExistence type="predicted"/>
<dbReference type="Pfam" id="PF10626">
    <property type="entry name" value="TraO"/>
    <property type="match status" value="1"/>
</dbReference>
<gene>
    <name evidence="1" type="ORF">D1631_13795</name>
</gene>
<dbReference type="EMBL" id="QWIU01000002">
    <property type="protein sequence ID" value="RNA62928.1"/>
    <property type="molecule type" value="Genomic_DNA"/>
</dbReference>
<dbReference type="Proteomes" id="UP000278775">
    <property type="component" value="Unassembled WGS sequence"/>
</dbReference>
<dbReference type="InterPro" id="IPR018899">
    <property type="entry name" value="Conjug_transposon_Tra0"/>
</dbReference>
<accession>A0A3M7TI16</accession>
<dbReference type="AlphaFoldDB" id="A0A3M7TI16"/>
<organism evidence="1 2">
    <name type="scientific">Chryseobacterium nematophagum</name>
    <dbReference type="NCBI Taxonomy" id="2305228"/>
    <lineage>
        <taxon>Bacteria</taxon>
        <taxon>Pseudomonadati</taxon>
        <taxon>Bacteroidota</taxon>
        <taxon>Flavobacteriia</taxon>
        <taxon>Flavobacteriales</taxon>
        <taxon>Weeksellaceae</taxon>
        <taxon>Chryseobacterium group</taxon>
        <taxon>Chryseobacterium</taxon>
    </lineage>
</organism>
<name>A0A3M7TI16_9FLAO</name>
<reference evidence="1 2" key="1">
    <citation type="submission" date="2018-08" db="EMBL/GenBank/DDBJ databases">
        <title>Chryseobacterium nematophagum: a novel matrix digesting pathogen of nematodes.</title>
        <authorList>
            <person name="Page A."/>
            <person name="Roberts M."/>
            <person name="Felix M.-A."/>
            <person name="Weir W."/>
        </authorList>
    </citation>
    <scope>NUCLEOTIDE SEQUENCE [LARGE SCALE GENOMIC DNA]</scope>
    <source>
        <strain evidence="1 2">JUb129</strain>
    </source>
</reference>